<dbReference type="RefSeq" id="WP_341744798.1">
    <property type="nucleotide sequence ID" value="NZ_CP151407.1"/>
</dbReference>
<dbReference type="Pfam" id="PF04335">
    <property type="entry name" value="VirB8"/>
    <property type="match status" value="1"/>
</dbReference>
<keyword evidence="3 6" id="KW-1133">Transmembrane helix</keyword>
<evidence type="ECO:0000256" key="6">
    <source>
        <dbReference type="SAM" id="Phobius"/>
    </source>
</evidence>
<name>A0ABZ2XLK8_9RHOO</name>
<geneLocation type="plasmid" evidence="8 9">
    <name>unnamed1</name>
</geneLocation>
<keyword evidence="9" id="KW-1185">Reference proteome</keyword>
<evidence type="ECO:0000256" key="1">
    <source>
        <dbReference type="ARBA" id="ARBA00004167"/>
    </source>
</evidence>
<sequence>MFKKKEKTPPGVSPSKSDPVGNSPQTAYEKAQRVYFERVGSPVVERDRYFIIAALFAMAFIAVVWALISMMPLSRVVPMVVSVDKYTGEATAKPLPVERFKPDALSKQYFVVRWVRNLMEIDPYTTERSLSEAYENTRDKAIGQFTDYLEATKPVVRMKTERGLTRTVEIKSYSPLNENSSLVRLVTVERSPGKDPVRRFYAMTVHYVIAPPATEQEVMKNPLGLFVTHFSINEDLT</sequence>
<dbReference type="CDD" id="cd16425">
    <property type="entry name" value="TrbF"/>
    <property type="match status" value="1"/>
</dbReference>
<keyword evidence="2 6" id="KW-0812">Transmembrane</keyword>
<evidence type="ECO:0000256" key="5">
    <source>
        <dbReference type="SAM" id="MobiDB-lite"/>
    </source>
</evidence>
<feature type="region of interest" description="Disordered" evidence="5">
    <location>
        <begin position="1"/>
        <end position="24"/>
    </location>
</feature>
<comment type="subcellular location">
    <subcellularLocation>
        <location evidence="1">Membrane</location>
        <topology evidence="1">Single-pass membrane protein</topology>
    </subcellularLocation>
</comment>
<evidence type="ECO:0000313" key="9">
    <source>
        <dbReference type="Proteomes" id="UP001479520"/>
    </source>
</evidence>
<gene>
    <name evidence="8" type="ORF">AADV58_17165</name>
</gene>
<reference evidence="8 9" key="1">
    <citation type="submission" date="2024-04" db="EMBL/GenBank/DDBJ databases">
        <title>Dissimilatory iodate-reducing microorganisms contribute to the enrichment of iodine in groundwater.</title>
        <authorList>
            <person name="Jiang Z."/>
        </authorList>
    </citation>
    <scope>NUCLEOTIDE SEQUENCE [LARGE SCALE GENOMIC DNA]</scope>
    <source>
        <strain evidence="8 9">NCP973</strain>
        <plasmid evidence="8 9">unnamed1</plasmid>
    </source>
</reference>
<dbReference type="EMBL" id="CP151407">
    <property type="protein sequence ID" value="WZJ23486.1"/>
    <property type="molecule type" value="Genomic_DNA"/>
</dbReference>
<feature type="transmembrane region" description="Helical" evidence="6">
    <location>
        <begin position="49"/>
        <end position="68"/>
    </location>
</feature>
<dbReference type="SUPFAM" id="SSF54427">
    <property type="entry name" value="NTF2-like"/>
    <property type="match status" value="1"/>
</dbReference>
<evidence type="ECO:0000256" key="2">
    <source>
        <dbReference type="ARBA" id="ARBA00022692"/>
    </source>
</evidence>
<keyword evidence="4 6" id="KW-0472">Membrane</keyword>
<dbReference type="Gene3D" id="3.10.450.230">
    <property type="entry name" value="VirB8 protein"/>
    <property type="match status" value="1"/>
</dbReference>
<dbReference type="Proteomes" id="UP001479520">
    <property type="component" value="Plasmid unnamed1"/>
</dbReference>
<feature type="domain" description="Bacterial virulence protein VirB8" evidence="7">
    <location>
        <begin position="30"/>
        <end position="235"/>
    </location>
</feature>
<evidence type="ECO:0000256" key="3">
    <source>
        <dbReference type="ARBA" id="ARBA00022989"/>
    </source>
</evidence>
<dbReference type="InterPro" id="IPR007430">
    <property type="entry name" value="VirB8"/>
</dbReference>
<protein>
    <submittedName>
        <fullName evidence="8">Type IV secretion system protein</fullName>
    </submittedName>
</protein>
<evidence type="ECO:0000313" key="8">
    <source>
        <dbReference type="EMBL" id="WZJ23486.1"/>
    </source>
</evidence>
<evidence type="ECO:0000256" key="4">
    <source>
        <dbReference type="ARBA" id="ARBA00023136"/>
    </source>
</evidence>
<accession>A0ABZ2XLK8</accession>
<dbReference type="InterPro" id="IPR035658">
    <property type="entry name" value="TrbF"/>
</dbReference>
<dbReference type="InterPro" id="IPR032710">
    <property type="entry name" value="NTF2-like_dom_sf"/>
</dbReference>
<organism evidence="8 9">
    <name type="scientific">Azonexus hydrophilus</name>
    <dbReference type="NCBI Taxonomy" id="418702"/>
    <lineage>
        <taxon>Bacteria</taxon>
        <taxon>Pseudomonadati</taxon>
        <taxon>Pseudomonadota</taxon>
        <taxon>Betaproteobacteria</taxon>
        <taxon>Rhodocyclales</taxon>
        <taxon>Azonexaceae</taxon>
        <taxon>Azonexus</taxon>
    </lineage>
</organism>
<evidence type="ECO:0000259" key="7">
    <source>
        <dbReference type="Pfam" id="PF04335"/>
    </source>
</evidence>
<proteinExistence type="predicted"/>
<feature type="compositionally biased region" description="Polar residues" evidence="5">
    <location>
        <begin position="14"/>
        <end position="24"/>
    </location>
</feature>
<keyword evidence="8" id="KW-0614">Plasmid</keyword>